<comment type="similarity">
    <text evidence="3">Belongs to the homoserine dehydrogenase family.</text>
</comment>
<sequence length="322" mass="35518">MMAHRTHRIMVIGFGTVGQGFYELFNAKRRALGLEGSRITEIVDMRFGYTNMTDESHVREYLGNVDRTISSSDVVERIKASDADIVCEFTWVNYRDAEPAFSYMKAALESGKHVITTNKGPIALRYRELMHIASENGRKVRFKGTVMAGTPSFNILDLLPGARPVRVRGILNGTTNYILTRMSEGLSYSDALKEAQSRGYAEADPTNDVDGFDAAAKAAIISSVFGWDHPMDRIRVEGIRNITAEEAASGTKLLVYADRDEAWVRPQVLDDGDVLRHVKGVMNAIEIETDTLGKIYSMGPGAGKIETAQAALTDLVSISRSE</sequence>
<evidence type="ECO:0000256" key="1">
    <source>
        <dbReference type="ARBA" id="ARBA00005056"/>
    </source>
</evidence>
<dbReference type="FunFam" id="3.30.360.10:FF:000005">
    <property type="entry name" value="Homoserine dehydrogenase"/>
    <property type="match status" value="1"/>
</dbReference>
<dbReference type="InterPro" id="IPR019811">
    <property type="entry name" value="HDH_CS"/>
</dbReference>
<feature type="binding site" evidence="11">
    <location>
        <position position="119"/>
    </location>
    <ligand>
        <name>NADPH</name>
        <dbReference type="ChEBI" id="CHEBI:57783"/>
    </ligand>
</feature>
<dbReference type="NCBIfam" id="NF004976">
    <property type="entry name" value="PRK06349.1"/>
    <property type="match status" value="1"/>
</dbReference>
<dbReference type="Proteomes" id="UP000632195">
    <property type="component" value="Unassembled WGS sequence"/>
</dbReference>
<keyword evidence="15" id="KW-1185">Reference proteome</keyword>
<protein>
    <recommendedName>
        <fullName evidence="5">Homoserine dehydrogenase</fullName>
        <ecNumber evidence="4">1.1.1.3</ecNumber>
    </recommendedName>
</protein>
<comment type="pathway">
    <text evidence="1">Amino-acid biosynthesis; L-threonine biosynthesis; L-threonine from L-aspartate: step 3/5.</text>
</comment>
<keyword evidence="7" id="KW-0791">Threonine biosynthesis</keyword>
<feature type="domain" description="Homoserine dehydrogenase catalytic" evidence="12">
    <location>
        <begin position="159"/>
        <end position="316"/>
    </location>
</feature>
<keyword evidence="8" id="KW-0560">Oxidoreductase</keyword>
<comment type="pathway">
    <text evidence="2">Amino-acid biosynthesis; L-methionine biosynthesis via de novo pathway; L-homoserine from L-aspartate: step 3/3.</text>
</comment>
<dbReference type="GO" id="GO:0009088">
    <property type="term" value="P:threonine biosynthetic process"/>
    <property type="evidence" value="ECO:0007669"/>
    <property type="project" value="UniProtKB-KW"/>
</dbReference>
<dbReference type="SUPFAM" id="SSF51735">
    <property type="entry name" value="NAD(P)-binding Rossmann-fold domains"/>
    <property type="match status" value="1"/>
</dbReference>
<dbReference type="EMBL" id="BMNY01000001">
    <property type="protein sequence ID" value="GGM72641.1"/>
    <property type="molecule type" value="Genomic_DNA"/>
</dbReference>
<dbReference type="InterPro" id="IPR001342">
    <property type="entry name" value="HDH_cat"/>
</dbReference>
<evidence type="ECO:0000313" key="15">
    <source>
        <dbReference type="Proteomes" id="UP000632195"/>
    </source>
</evidence>
<dbReference type="InterPro" id="IPR022697">
    <property type="entry name" value="HDH_short"/>
</dbReference>
<evidence type="ECO:0000256" key="5">
    <source>
        <dbReference type="ARBA" id="ARBA00013376"/>
    </source>
</evidence>
<dbReference type="PROSITE" id="PS01042">
    <property type="entry name" value="HOMOSER_DHGENASE"/>
    <property type="match status" value="1"/>
</dbReference>
<organism evidence="14 15">
    <name type="scientific">Thermogymnomonas acidicola</name>
    <dbReference type="NCBI Taxonomy" id="399579"/>
    <lineage>
        <taxon>Archaea</taxon>
        <taxon>Methanobacteriati</taxon>
        <taxon>Thermoplasmatota</taxon>
        <taxon>Thermoplasmata</taxon>
        <taxon>Thermoplasmatales</taxon>
        <taxon>Thermogymnomonas</taxon>
    </lineage>
</organism>
<dbReference type="Pfam" id="PF03447">
    <property type="entry name" value="NAD_binding_3"/>
    <property type="match status" value="1"/>
</dbReference>
<feature type="domain" description="Aspartate/homoserine dehydrogenase NAD-binding" evidence="13">
    <location>
        <begin position="13"/>
        <end position="142"/>
    </location>
</feature>
<dbReference type="InterPro" id="IPR036291">
    <property type="entry name" value="NAD(P)-bd_dom_sf"/>
</dbReference>
<keyword evidence="11" id="KW-0521">NADP</keyword>
<gene>
    <name evidence="14" type="ORF">GCM10007108_08460</name>
</gene>
<evidence type="ECO:0000256" key="7">
    <source>
        <dbReference type="ARBA" id="ARBA00022697"/>
    </source>
</evidence>
<reference evidence="14" key="2">
    <citation type="submission" date="2022-09" db="EMBL/GenBank/DDBJ databases">
        <authorList>
            <person name="Sun Q."/>
            <person name="Ohkuma M."/>
        </authorList>
    </citation>
    <scope>NUCLEOTIDE SEQUENCE</scope>
    <source>
        <strain evidence="14">JCM 13583</strain>
    </source>
</reference>
<dbReference type="GO" id="GO:0009086">
    <property type="term" value="P:methionine biosynthetic process"/>
    <property type="evidence" value="ECO:0007669"/>
    <property type="project" value="UniProtKB-KW"/>
</dbReference>
<comment type="caution">
    <text evidence="14">The sequence shown here is derived from an EMBL/GenBank/DDBJ whole genome shotgun (WGS) entry which is preliminary data.</text>
</comment>
<proteinExistence type="inferred from homology"/>
<evidence type="ECO:0000256" key="6">
    <source>
        <dbReference type="ARBA" id="ARBA00022605"/>
    </source>
</evidence>
<evidence type="ECO:0000256" key="11">
    <source>
        <dbReference type="PIRSR" id="PIRSR036497-2"/>
    </source>
</evidence>
<keyword evidence="9" id="KW-0486">Methionine biosynthesis</keyword>
<dbReference type="PANTHER" id="PTHR43331">
    <property type="entry name" value="HOMOSERINE DEHYDROGENASE"/>
    <property type="match status" value="1"/>
</dbReference>
<evidence type="ECO:0000256" key="4">
    <source>
        <dbReference type="ARBA" id="ARBA00013213"/>
    </source>
</evidence>
<feature type="active site" description="Proton donor" evidence="10">
    <location>
        <position position="217"/>
    </location>
</feature>
<name>A0AA37BR56_9ARCH</name>
<evidence type="ECO:0000256" key="2">
    <source>
        <dbReference type="ARBA" id="ARBA00005062"/>
    </source>
</evidence>
<evidence type="ECO:0000313" key="14">
    <source>
        <dbReference type="EMBL" id="GGM72641.1"/>
    </source>
</evidence>
<evidence type="ECO:0000256" key="8">
    <source>
        <dbReference type="ARBA" id="ARBA00023002"/>
    </source>
</evidence>
<dbReference type="Gene3D" id="3.40.50.720">
    <property type="entry name" value="NAD(P)-binding Rossmann-like Domain"/>
    <property type="match status" value="1"/>
</dbReference>
<dbReference type="Gene3D" id="3.30.360.10">
    <property type="entry name" value="Dihydrodipicolinate Reductase, domain 2"/>
    <property type="match status" value="1"/>
</dbReference>
<reference evidence="14" key="1">
    <citation type="journal article" date="2014" name="Int. J. Syst. Evol. Microbiol.">
        <title>Complete genome sequence of Corynebacterium casei LMG S-19264T (=DSM 44701T), isolated from a smear-ripened cheese.</title>
        <authorList>
            <consortium name="US DOE Joint Genome Institute (JGI-PGF)"/>
            <person name="Walter F."/>
            <person name="Albersmeier A."/>
            <person name="Kalinowski J."/>
            <person name="Ruckert C."/>
        </authorList>
    </citation>
    <scope>NUCLEOTIDE SEQUENCE</scope>
    <source>
        <strain evidence="14">JCM 13583</strain>
    </source>
</reference>
<dbReference type="SUPFAM" id="SSF55347">
    <property type="entry name" value="Glyceraldehyde-3-phosphate dehydrogenase-like, C-terminal domain"/>
    <property type="match status" value="1"/>
</dbReference>
<dbReference type="GO" id="GO:0004412">
    <property type="term" value="F:homoserine dehydrogenase activity"/>
    <property type="evidence" value="ECO:0007669"/>
    <property type="project" value="UniProtKB-EC"/>
</dbReference>
<feature type="binding site" evidence="11">
    <location>
        <position position="202"/>
    </location>
    <ligand>
        <name>L-homoserine</name>
        <dbReference type="ChEBI" id="CHEBI:57476"/>
    </ligand>
</feature>
<dbReference type="Pfam" id="PF00742">
    <property type="entry name" value="Homoserine_dh"/>
    <property type="match status" value="1"/>
</dbReference>
<dbReference type="EC" id="1.1.1.3" evidence="4"/>
<keyword evidence="6" id="KW-0028">Amino-acid biosynthesis</keyword>
<evidence type="ECO:0000256" key="9">
    <source>
        <dbReference type="ARBA" id="ARBA00023167"/>
    </source>
</evidence>
<dbReference type="InterPro" id="IPR005106">
    <property type="entry name" value="Asp/hSer_DH_NAD-bd"/>
</dbReference>
<accession>A0AA37BR56</accession>
<dbReference type="GO" id="GO:0050661">
    <property type="term" value="F:NADP binding"/>
    <property type="evidence" value="ECO:0007669"/>
    <property type="project" value="InterPro"/>
</dbReference>
<evidence type="ECO:0000259" key="12">
    <source>
        <dbReference type="Pfam" id="PF00742"/>
    </source>
</evidence>
<dbReference type="PIRSF" id="PIRSF036497">
    <property type="entry name" value="HDH_short"/>
    <property type="match status" value="1"/>
</dbReference>
<evidence type="ECO:0000256" key="3">
    <source>
        <dbReference type="ARBA" id="ARBA00006753"/>
    </source>
</evidence>
<evidence type="ECO:0000256" key="10">
    <source>
        <dbReference type="PIRSR" id="PIRSR036497-1"/>
    </source>
</evidence>
<dbReference type="AlphaFoldDB" id="A0AA37BR56"/>
<feature type="binding site" evidence="11">
    <location>
        <begin position="13"/>
        <end position="18"/>
    </location>
    <ligand>
        <name>NADP(+)</name>
        <dbReference type="ChEBI" id="CHEBI:58349"/>
    </ligand>
</feature>
<dbReference type="PANTHER" id="PTHR43331:SF1">
    <property type="entry name" value="HOMOSERINE DEHYDROGENASE"/>
    <property type="match status" value="1"/>
</dbReference>
<evidence type="ECO:0000259" key="13">
    <source>
        <dbReference type="Pfam" id="PF03447"/>
    </source>
</evidence>